<evidence type="ECO:0000313" key="3">
    <source>
        <dbReference type="Proteomes" id="UP001151752"/>
    </source>
</evidence>
<evidence type="ECO:0000256" key="1">
    <source>
        <dbReference type="SAM" id="MobiDB-lite"/>
    </source>
</evidence>
<feature type="region of interest" description="Disordered" evidence="1">
    <location>
        <begin position="1"/>
        <end position="22"/>
    </location>
</feature>
<evidence type="ECO:0000313" key="2">
    <source>
        <dbReference type="EMBL" id="KAJ6683029.1"/>
    </source>
</evidence>
<keyword evidence="3" id="KW-1185">Reference proteome</keyword>
<dbReference type="AlphaFoldDB" id="A0A9Q0SMB8"/>
<proteinExistence type="predicted"/>
<accession>A0A9Q0SMB8</accession>
<protein>
    <submittedName>
        <fullName evidence="2">Uncharacterized protein</fullName>
    </submittedName>
</protein>
<name>A0A9Q0SMB8_9ROSI</name>
<feature type="compositionally biased region" description="Polar residues" evidence="1">
    <location>
        <begin position="9"/>
        <end position="22"/>
    </location>
</feature>
<reference evidence="2" key="2">
    <citation type="journal article" date="2023" name="Int. J. Mol. Sci.">
        <title>De Novo Assembly and Annotation of 11 Diverse Shrub Willow (Salix) Genomes Reveals Novel Gene Organization in Sex-Linked Regions.</title>
        <authorList>
            <person name="Hyden B."/>
            <person name="Feng K."/>
            <person name="Yates T.B."/>
            <person name="Jawdy S."/>
            <person name="Cereghino C."/>
            <person name="Smart L.B."/>
            <person name="Muchero W."/>
        </authorList>
    </citation>
    <scope>NUCLEOTIDE SEQUENCE</scope>
    <source>
        <tissue evidence="2">Shoot tip</tissue>
    </source>
</reference>
<dbReference type="EMBL" id="JAPFFM010000020">
    <property type="protein sequence ID" value="KAJ6683029.1"/>
    <property type="molecule type" value="Genomic_DNA"/>
</dbReference>
<sequence>MFKTELQSRKSAVSRLSGQPTSGTATNLLVICNATGELLSVNQSCGGCPTTPTTHFYELVSSYFDVEVNIRNTRE</sequence>
<dbReference type="Proteomes" id="UP001151752">
    <property type="component" value="Chromosome 5"/>
</dbReference>
<comment type="caution">
    <text evidence="2">The sequence shown here is derived from an EMBL/GenBank/DDBJ whole genome shotgun (WGS) entry which is preliminary data.</text>
</comment>
<organism evidence="2 3">
    <name type="scientific">Salix koriyanagi</name>
    <dbReference type="NCBI Taxonomy" id="2511006"/>
    <lineage>
        <taxon>Eukaryota</taxon>
        <taxon>Viridiplantae</taxon>
        <taxon>Streptophyta</taxon>
        <taxon>Embryophyta</taxon>
        <taxon>Tracheophyta</taxon>
        <taxon>Spermatophyta</taxon>
        <taxon>Magnoliopsida</taxon>
        <taxon>eudicotyledons</taxon>
        <taxon>Gunneridae</taxon>
        <taxon>Pentapetalae</taxon>
        <taxon>rosids</taxon>
        <taxon>fabids</taxon>
        <taxon>Malpighiales</taxon>
        <taxon>Salicaceae</taxon>
        <taxon>Saliceae</taxon>
        <taxon>Salix</taxon>
    </lineage>
</organism>
<gene>
    <name evidence="2" type="ORF">OIU74_021142</name>
</gene>
<reference evidence="2" key="1">
    <citation type="submission" date="2022-11" db="EMBL/GenBank/DDBJ databases">
        <authorList>
            <person name="Hyden B.L."/>
            <person name="Feng K."/>
            <person name="Yates T."/>
            <person name="Jawdy S."/>
            <person name="Smart L.B."/>
            <person name="Muchero W."/>
        </authorList>
    </citation>
    <scope>NUCLEOTIDE SEQUENCE</scope>
    <source>
        <tissue evidence="2">Shoot tip</tissue>
    </source>
</reference>